<feature type="DNA-binding region" description="H-T-H motif" evidence="4">
    <location>
        <begin position="46"/>
        <end position="65"/>
    </location>
</feature>
<keyword evidence="3" id="KW-0804">Transcription</keyword>
<evidence type="ECO:0000256" key="5">
    <source>
        <dbReference type="SAM" id="MobiDB-lite"/>
    </source>
</evidence>
<organism evidence="7 8">
    <name type="scientific">Methylobacterium brachiatum</name>
    <dbReference type="NCBI Taxonomy" id="269660"/>
    <lineage>
        <taxon>Bacteria</taxon>
        <taxon>Pseudomonadati</taxon>
        <taxon>Pseudomonadota</taxon>
        <taxon>Alphaproteobacteria</taxon>
        <taxon>Hyphomicrobiales</taxon>
        <taxon>Methylobacteriaceae</taxon>
        <taxon>Methylobacterium</taxon>
    </lineage>
</organism>
<proteinExistence type="predicted"/>
<dbReference type="PROSITE" id="PS50977">
    <property type="entry name" value="HTH_TETR_2"/>
    <property type="match status" value="1"/>
</dbReference>
<dbReference type="PANTHER" id="PTHR30055:SF146">
    <property type="entry name" value="HTH-TYPE TRANSCRIPTIONAL DUAL REGULATOR CECR"/>
    <property type="match status" value="1"/>
</dbReference>
<evidence type="ECO:0000256" key="2">
    <source>
        <dbReference type="ARBA" id="ARBA00023125"/>
    </source>
</evidence>
<dbReference type="FunFam" id="1.10.10.60:FF:000141">
    <property type="entry name" value="TetR family transcriptional regulator"/>
    <property type="match status" value="1"/>
</dbReference>
<dbReference type="InterPro" id="IPR009057">
    <property type="entry name" value="Homeodomain-like_sf"/>
</dbReference>
<dbReference type="GO" id="GO:0000976">
    <property type="term" value="F:transcription cis-regulatory region binding"/>
    <property type="evidence" value="ECO:0007669"/>
    <property type="project" value="TreeGrafter"/>
</dbReference>
<evidence type="ECO:0000256" key="1">
    <source>
        <dbReference type="ARBA" id="ARBA00023015"/>
    </source>
</evidence>
<keyword evidence="2 4" id="KW-0238">DNA-binding</keyword>
<dbReference type="PRINTS" id="PR00455">
    <property type="entry name" value="HTHTETR"/>
</dbReference>
<comment type="caution">
    <text evidence="7">The sequence shown here is derived from an EMBL/GenBank/DDBJ whole genome shotgun (WGS) entry which is preliminary data.</text>
</comment>
<evidence type="ECO:0000259" key="6">
    <source>
        <dbReference type="PROSITE" id="PS50977"/>
    </source>
</evidence>
<dbReference type="InterPro" id="IPR001647">
    <property type="entry name" value="HTH_TetR"/>
</dbReference>
<dbReference type="Proteomes" id="UP001223420">
    <property type="component" value="Unassembled WGS sequence"/>
</dbReference>
<reference evidence="7" key="1">
    <citation type="submission" date="2023-07" db="EMBL/GenBank/DDBJ databases">
        <title>Genomic Encyclopedia of Type Strains, Phase IV (KMG-IV): sequencing the most valuable type-strain genomes for metagenomic binning, comparative biology and taxonomic classification.</title>
        <authorList>
            <person name="Goeker M."/>
        </authorList>
    </citation>
    <scope>NUCLEOTIDE SEQUENCE</scope>
    <source>
        <strain evidence="7">DSM 19569</strain>
    </source>
</reference>
<keyword evidence="1" id="KW-0805">Transcription regulation</keyword>
<dbReference type="EMBL" id="JAUSWL010000022">
    <property type="protein sequence ID" value="MDQ0547172.1"/>
    <property type="molecule type" value="Genomic_DNA"/>
</dbReference>
<dbReference type="Pfam" id="PF00440">
    <property type="entry name" value="TetR_N"/>
    <property type="match status" value="1"/>
</dbReference>
<evidence type="ECO:0000313" key="8">
    <source>
        <dbReference type="Proteomes" id="UP001223420"/>
    </source>
</evidence>
<evidence type="ECO:0000313" key="7">
    <source>
        <dbReference type="EMBL" id="MDQ0547172.1"/>
    </source>
</evidence>
<accession>A0AAJ1U0M3</accession>
<dbReference type="Gene3D" id="1.10.357.10">
    <property type="entry name" value="Tetracycline Repressor, domain 2"/>
    <property type="match status" value="1"/>
</dbReference>
<evidence type="ECO:0000256" key="3">
    <source>
        <dbReference type="ARBA" id="ARBA00023163"/>
    </source>
</evidence>
<name>A0AAJ1U0M3_9HYPH</name>
<dbReference type="AlphaFoldDB" id="A0AAJ1U0M3"/>
<feature type="region of interest" description="Disordered" evidence="5">
    <location>
        <begin position="1"/>
        <end position="22"/>
    </location>
</feature>
<gene>
    <name evidence="7" type="ORF">QO001_006128</name>
</gene>
<dbReference type="RefSeq" id="WP_230368094.1">
    <property type="nucleotide sequence ID" value="NZ_JAJALK010000021.1"/>
</dbReference>
<dbReference type="InterPro" id="IPR039536">
    <property type="entry name" value="TetR_C_Proteobacteria"/>
</dbReference>
<protein>
    <submittedName>
        <fullName evidence="7">AcrR family transcriptional regulator</fullName>
    </submittedName>
</protein>
<dbReference type="InterPro" id="IPR050109">
    <property type="entry name" value="HTH-type_TetR-like_transc_reg"/>
</dbReference>
<dbReference type="GO" id="GO:0003700">
    <property type="term" value="F:DNA-binding transcription factor activity"/>
    <property type="evidence" value="ECO:0007669"/>
    <property type="project" value="TreeGrafter"/>
</dbReference>
<dbReference type="PANTHER" id="PTHR30055">
    <property type="entry name" value="HTH-TYPE TRANSCRIPTIONAL REGULATOR RUTR"/>
    <property type="match status" value="1"/>
</dbReference>
<dbReference type="SUPFAM" id="SSF46689">
    <property type="entry name" value="Homeodomain-like"/>
    <property type="match status" value="1"/>
</dbReference>
<dbReference type="InterPro" id="IPR036271">
    <property type="entry name" value="Tet_transcr_reg_TetR-rel_C_sf"/>
</dbReference>
<dbReference type="SUPFAM" id="SSF48498">
    <property type="entry name" value="Tetracyclin repressor-like, C-terminal domain"/>
    <property type="match status" value="1"/>
</dbReference>
<feature type="domain" description="HTH tetR-type" evidence="6">
    <location>
        <begin position="23"/>
        <end position="83"/>
    </location>
</feature>
<sequence>MNAKEVTKRTPSRLGRPPRGSEGDATLRILAAAKPVFLSEGYEAASIDAIAGSAGISKKTIYARFSSKEDLFEAVIVRFIEENVPAIESAASQAGPVAERLHRIALATLEVALSVDSIAVRRIIVAEAARFPEFARLLHDFGIVRVAPLIERCLEEGNASGEIAVDDVRHTGDMFLSIAIRGFVDMAELGLERPGMSHVKRETLKRCVDFFMAACREGLPRTGSVGPR</sequence>
<evidence type="ECO:0000256" key="4">
    <source>
        <dbReference type="PROSITE-ProRule" id="PRU00335"/>
    </source>
</evidence>
<dbReference type="Pfam" id="PF14246">
    <property type="entry name" value="TetR_C_7"/>
    <property type="match status" value="1"/>
</dbReference>